<gene>
    <name evidence="2" type="ORF">L195_g063110</name>
</gene>
<dbReference type="Proteomes" id="UP000236291">
    <property type="component" value="Unassembled WGS sequence"/>
</dbReference>
<reference evidence="2 3" key="2">
    <citation type="journal article" date="2017" name="Front. Plant Sci.">
        <title>Gene Classification and Mining of Molecular Markers Useful in Red Clover (Trifolium pratense) Breeding.</title>
        <authorList>
            <person name="Istvanek J."/>
            <person name="Dluhosova J."/>
            <person name="Dluhos P."/>
            <person name="Patkova L."/>
            <person name="Nedelnik J."/>
            <person name="Repkova J."/>
        </authorList>
    </citation>
    <scope>NUCLEOTIDE SEQUENCE [LARGE SCALE GENOMIC DNA]</scope>
    <source>
        <strain evidence="3">cv. Tatra</strain>
        <tissue evidence="2">Young leaves</tissue>
    </source>
</reference>
<evidence type="ECO:0000313" key="2">
    <source>
        <dbReference type="EMBL" id="PNX66561.1"/>
    </source>
</evidence>
<dbReference type="AlphaFoldDB" id="A0A2K3KJS6"/>
<proteinExistence type="predicted"/>
<evidence type="ECO:0000256" key="1">
    <source>
        <dbReference type="SAM" id="MobiDB-lite"/>
    </source>
</evidence>
<dbReference type="EMBL" id="ASHM01195440">
    <property type="protein sequence ID" value="PNX66561.1"/>
    <property type="molecule type" value="Genomic_DNA"/>
</dbReference>
<comment type="caution">
    <text evidence="2">The sequence shown here is derived from an EMBL/GenBank/DDBJ whole genome shotgun (WGS) entry which is preliminary data.</text>
</comment>
<feature type="non-terminal residue" evidence="2">
    <location>
        <position position="27"/>
    </location>
</feature>
<protein>
    <submittedName>
        <fullName evidence="2">Uncharacterized protein</fullName>
    </submittedName>
</protein>
<reference evidence="2 3" key="1">
    <citation type="journal article" date="2014" name="Am. J. Bot.">
        <title>Genome assembly and annotation for red clover (Trifolium pratense; Fabaceae).</title>
        <authorList>
            <person name="Istvanek J."/>
            <person name="Jaros M."/>
            <person name="Krenek A."/>
            <person name="Repkova J."/>
        </authorList>
    </citation>
    <scope>NUCLEOTIDE SEQUENCE [LARGE SCALE GENOMIC DNA]</scope>
    <source>
        <strain evidence="3">cv. Tatra</strain>
        <tissue evidence="2">Young leaves</tissue>
    </source>
</reference>
<sequence length="27" mass="2966">MNGERMSKPSWGWSDGVGLGPWSMLLS</sequence>
<evidence type="ECO:0000313" key="3">
    <source>
        <dbReference type="Proteomes" id="UP000236291"/>
    </source>
</evidence>
<organism evidence="2 3">
    <name type="scientific">Trifolium pratense</name>
    <name type="common">Red clover</name>
    <dbReference type="NCBI Taxonomy" id="57577"/>
    <lineage>
        <taxon>Eukaryota</taxon>
        <taxon>Viridiplantae</taxon>
        <taxon>Streptophyta</taxon>
        <taxon>Embryophyta</taxon>
        <taxon>Tracheophyta</taxon>
        <taxon>Spermatophyta</taxon>
        <taxon>Magnoliopsida</taxon>
        <taxon>eudicotyledons</taxon>
        <taxon>Gunneridae</taxon>
        <taxon>Pentapetalae</taxon>
        <taxon>rosids</taxon>
        <taxon>fabids</taxon>
        <taxon>Fabales</taxon>
        <taxon>Fabaceae</taxon>
        <taxon>Papilionoideae</taxon>
        <taxon>50 kb inversion clade</taxon>
        <taxon>NPAAA clade</taxon>
        <taxon>Hologalegina</taxon>
        <taxon>IRL clade</taxon>
        <taxon>Trifolieae</taxon>
        <taxon>Trifolium</taxon>
    </lineage>
</organism>
<accession>A0A2K3KJS6</accession>
<feature type="region of interest" description="Disordered" evidence="1">
    <location>
        <begin position="1"/>
        <end position="27"/>
    </location>
</feature>
<name>A0A2K3KJS6_TRIPR</name>